<evidence type="ECO:0000313" key="2">
    <source>
        <dbReference type="Proteomes" id="UP001165190"/>
    </source>
</evidence>
<sequence length="487" mass="54739">MERIRRSCGFLNGFDVAAEGSRGGLSLGWSPDVQVSIVSFSISHIDMVVVSLADNVSWRLTGFYGNPVDSQRVHSWNLLRSLGEDQSLSWVAIGDFNEILYANEKRGGRVRPERNMNAFRSALQDCDLSDLGFTGRWYTWERGAFSSTNVRERLDRGLANTAWCTLFPDSSVAYLLHNFSNHCPILLDTIGLQQPTPVTKEPRFRFNANWVLEEGFLDVVQSFWSSNMDPIPSKLHMLGSVLQKWSRGRFSKRKAKANKLNKRLAELVMEEPDDDRLVELMEVKLALNLEADKEEMFWEQRVRTNWLKCGDRNTAFFHNWASARKRKNAIRSLVTSDGSTVSNDLGMAALAFDHFKGVFTASIVSEQDSVLDKVSPTISAAMNSKLTAAYSREEIFSVVKDMAPLKASGLDGYPALFYQKCWSVIGTDVADFCLAVLSGSQSFDSFNSTSIVLIPKVDDLRSLDQFRPISLCSVLYKIIAKTIANRL</sequence>
<dbReference type="PANTHER" id="PTHR33710:SF71">
    <property type="entry name" value="ENDONUCLEASE_EXONUCLEASE_PHOSPHATASE DOMAIN-CONTAINING PROTEIN"/>
    <property type="match status" value="1"/>
</dbReference>
<organism evidence="1 2">
    <name type="scientific">Hibiscus trionum</name>
    <name type="common">Flower of an hour</name>
    <dbReference type="NCBI Taxonomy" id="183268"/>
    <lineage>
        <taxon>Eukaryota</taxon>
        <taxon>Viridiplantae</taxon>
        <taxon>Streptophyta</taxon>
        <taxon>Embryophyta</taxon>
        <taxon>Tracheophyta</taxon>
        <taxon>Spermatophyta</taxon>
        <taxon>Magnoliopsida</taxon>
        <taxon>eudicotyledons</taxon>
        <taxon>Gunneridae</taxon>
        <taxon>Pentapetalae</taxon>
        <taxon>rosids</taxon>
        <taxon>malvids</taxon>
        <taxon>Malvales</taxon>
        <taxon>Malvaceae</taxon>
        <taxon>Malvoideae</taxon>
        <taxon>Hibiscus</taxon>
    </lineage>
</organism>
<evidence type="ECO:0000313" key="1">
    <source>
        <dbReference type="EMBL" id="GMI96662.1"/>
    </source>
</evidence>
<dbReference type="EMBL" id="BSYR01000028">
    <property type="protein sequence ID" value="GMI96662.1"/>
    <property type="molecule type" value="Genomic_DNA"/>
</dbReference>
<accession>A0A9W7MAM7</accession>
<protein>
    <recommendedName>
        <fullName evidence="3">Reverse transcriptase</fullName>
    </recommendedName>
</protein>
<dbReference type="PANTHER" id="PTHR33710">
    <property type="entry name" value="BNAC02G09200D PROTEIN"/>
    <property type="match status" value="1"/>
</dbReference>
<comment type="caution">
    <text evidence="1">The sequence shown here is derived from an EMBL/GenBank/DDBJ whole genome shotgun (WGS) entry which is preliminary data.</text>
</comment>
<keyword evidence="2" id="KW-1185">Reference proteome</keyword>
<dbReference type="Proteomes" id="UP001165190">
    <property type="component" value="Unassembled WGS sequence"/>
</dbReference>
<reference evidence="1" key="1">
    <citation type="submission" date="2023-05" db="EMBL/GenBank/DDBJ databases">
        <title>Genome and transcriptome analyses reveal genes involved in the formation of fine ridges on petal epidermal cells in Hibiscus trionum.</title>
        <authorList>
            <person name="Koshimizu S."/>
            <person name="Masuda S."/>
            <person name="Ishii T."/>
            <person name="Shirasu K."/>
            <person name="Hoshino A."/>
            <person name="Arita M."/>
        </authorList>
    </citation>
    <scope>NUCLEOTIDE SEQUENCE</scope>
    <source>
        <strain evidence="1">Hamamatsu line</strain>
    </source>
</reference>
<proteinExistence type="predicted"/>
<name>A0A9W7MAM7_HIBTR</name>
<gene>
    <name evidence="1" type="ORF">HRI_003335500</name>
</gene>
<dbReference type="SUPFAM" id="SSF56219">
    <property type="entry name" value="DNase I-like"/>
    <property type="match status" value="1"/>
</dbReference>
<dbReference type="AlphaFoldDB" id="A0A9W7MAM7"/>
<evidence type="ECO:0008006" key="3">
    <source>
        <dbReference type="Google" id="ProtNLM"/>
    </source>
</evidence>
<dbReference type="Gene3D" id="3.60.10.10">
    <property type="entry name" value="Endonuclease/exonuclease/phosphatase"/>
    <property type="match status" value="1"/>
</dbReference>
<dbReference type="InterPro" id="IPR036691">
    <property type="entry name" value="Endo/exonu/phosph_ase_sf"/>
</dbReference>
<dbReference type="OrthoDB" id="1001419at2759"/>